<feature type="transmembrane region" description="Helical" evidence="1">
    <location>
        <begin position="16"/>
        <end position="36"/>
    </location>
</feature>
<gene>
    <name evidence="3" type="ORF">HF885_09950</name>
</gene>
<evidence type="ECO:0000313" key="4">
    <source>
        <dbReference type="Proteomes" id="UP000565613"/>
    </source>
</evidence>
<dbReference type="Pfam" id="PF20016">
    <property type="entry name" value="ThsA_Macro"/>
    <property type="match status" value="1"/>
</dbReference>
<dbReference type="RefSeq" id="WP_170104758.1">
    <property type="nucleotide sequence ID" value="NZ_JABAGR010000014.1"/>
</dbReference>
<evidence type="ECO:0000313" key="3">
    <source>
        <dbReference type="EMBL" id="NMF26734.1"/>
    </source>
</evidence>
<feature type="transmembrane region" description="Helical" evidence="1">
    <location>
        <begin position="48"/>
        <end position="68"/>
    </location>
</feature>
<organism evidence="3 4">
    <name type="scientific">Parafannyhessea umbonata</name>
    <dbReference type="NCBI Taxonomy" id="604330"/>
    <lineage>
        <taxon>Bacteria</taxon>
        <taxon>Bacillati</taxon>
        <taxon>Actinomycetota</taxon>
        <taxon>Coriobacteriia</taxon>
        <taxon>Coriobacteriales</taxon>
        <taxon>Atopobiaceae</taxon>
        <taxon>Parafannyhessea</taxon>
    </lineage>
</organism>
<evidence type="ECO:0000259" key="2">
    <source>
        <dbReference type="Pfam" id="PF20016"/>
    </source>
</evidence>
<dbReference type="EMBL" id="JABAGR010000014">
    <property type="protein sequence ID" value="NMF26734.1"/>
    <property type="molecule type" value="Genomic_DNA"/>
</dbReference>
<keyword evidence="1" id="KW-0472">Membrane</keyword>
<protein>
    <recommendedName>
        <fullName evidence="2">Thoeris protein ThsA Macro domain-containing protein</fullName>
    </recommendedName>
</protein>
<sequence length="275" mass="30695">MLAINWQLIKESASKAIAIVGIGETAAAVIGLSLANVMPKEAGWFERLGIFILCYITLCALIVLYSYIRDYNGIVLKINNTEVAVAIGDLFAGDGLKVIPFDERYDTTVDDRVISKKSLNGIFIEQYADKEKLSAFLKEEEDTTLAKPARIDGDLRYPLGTVKTYGDYALVSFTHMDRLNCAHLSRSEYEGCLMGMWRELSRVYAGKKIILPLLGSGITRFDDGRPKDDELLRCLLCTLRASGQSYSSGVEIVLTDKAAAGMRLYQVRQYTKMWQ</sequence>
<keyword evidence="1" id="KW-1133">Transmembrane helix</keyword>
<dbReference type="Proteomes" id="UP000565613">
    <property type="component" value="Unassembled WGS sequence"/>
</dbReference>
<proteinExistence type="predicted"/>
<feature type="domain" description="Thoeris protein ThsA Macro" evidence="2">
    <location>
        <begin position="83"/>
        <end position="254"/>
    </location>
</feature>
<evidence type="ECO:0000256" key="1">
    <source>
        <dbReference type="SAM" id="Phobius"/>
    </source>
</evidence>
<name>A0A7X9TC77_9ACTN</name>
<keyword evidence="1" id="KW-0812">Transmembrane</keyword>
<comment type="caution">
    <text evidence="3">The sequence shown here is derived from an EMBL/GenBank/DDBJ whole genome shotgun (WGS) entry which is preliminary data.</text>
</comment>
<reference evidence="3 4" key="1">
    <citation type="submission" date="2020-04" db="EMBL/GenBank/DDBJ databases">
        <authorList>
            <person name="Hitch T.C.A."/>
            <person name="Wylensek D."/>
            <person name="Clavel T."/>
        </authorList>
    </citation>
    <scope>NUCLEOTIDE SEQUENCE [LARGE SCALE GENOMIC DNA]</scope>
    <source>
        <strain evidence="3 4">105184</strain>
    </source>
</reference>
<accession>A0A7X9TC77</accession>
<dbReference type="AlphaFoldDB" id="A0A7X9TC77"/>
<dbReference type="InterPro" id="IPR045535">
    <property type="entry name" value="ThsA_Macro"/>
</dbReference>